<accession>A0A0C2Y4Q3</accession>
<protein>
    <submittedName>
        <fullName evidence="2">Uncharacterized protein</fullName>
    </submittedName>
</protein>
<dbReference type="OrthoDB" id="3270311at2759"/>
<dbReference type="Proteomes" id="UP000053424">
    <property type="component" value="Unassembled WGS sequence"/>
</dbReference>
<evidence type="ECO:0000313" key="3">
    <source>
        <dbReference type="Proteomes" id="UP000053424"/>
    </source>
</evidence>
<keyword evidence="3" id="KW-1185">Reference proteome</keyword>
<dbReference type="AlphaFoldDB" id="A0A0C2Y4Q3"/>
<evidence type="ECO:0000313" key="2">
    <source>
        <dbReference type="EMBL" id="KIM44848.1"/>
    </source>
</evidence>
<dbReference type="HOGENOM" id="CLU_1938430_0_0_1"/>
<dbReference type="EMBL" id="KN831773">
    <property type="protein sequence ID" value="KIM44848.1"/>
    <property type="molecule type" value="Genomic_DNA"/>
</dbReference>
<sequence length="130" mass="14551">MTSSTDGLGRSQRLHHGHLQRPPTASTPLWTHLLRPSNPTPSSLTDLAAMAPPLAPLDKNATSMRVLLHDTQANFEKFSTHVENLLDGIKETKQQIMTTNSLFERDRESLMGDIIDLGVYRKKRCFSEAI</sequence>
<reference evidence="3" key="2">
    <citation type="submission" date="2015-01" db="EMBL/GenBank/DDBJ databases">
        <title>Evolutionary Origins and Diversification of the Mycorrhizal Mutualists.</title>
        <authorList>
            <consortium name="DOE Joint Genome Institute"/>
            <consortium name="Mycorrhizal Genomics Consortium"/>
            <person name="Kohler A."/>
            <person name="Kuo A."/>
            <person name="Nagy L.G."/>
            <person name="Floudas D."/>
            <person name="Copeland A."/>
            <person name="Barry K.W."/>
            <person name="Cichocki N."/>
            <person name="Veneault-Fourrey C."/>
            <person name="LaButti K."/>
            <person name="Lindquist E.A."/>
            <person name="Lipzen A."/>
            <person name="Lundell T."/>
            <person name="Morin E."/>
            <person name="Murat C."/>
            <person name="Riley R."/>
            <person name="Ohm R."/>
            <person name="Sun H."/>
            <person name="Tunlid A."/>
            <person name="Henrissat B."/>
            <person name="Grigoriev I.V."/>
            <person name="Hibbett D.S."/>
            <person name="Martin F."/>
        </authorList>
    </citation>
    <scope>NUCLEOTIDE SEQUENCE [LARGE SCALE GENOMIC DNA]</scope>
    <source>
        <strain evidence="3">h7</strain>
    </source>
</reference>
<dbReference type="STRING" id="686832.A0A0C2Y4Q3"/>
<reference evidence="2 3" key="1">
    <citation type="submission" date="2014-04" db="EMBL/GenBank/DDBJ databases">
        <authorList>
            <consortium name="DOE Joint Genome Institute"/>
            <person name="Kuo A."/>
            <person name="Gay G."/>
            <person name="Dore J."/>
            <person name="Kohler A."/>
            <person name="Nagy L.G."/>
            <person name="Floudas D."/>
            <person name="Copeland A."/>
            <person name="Barry K.W."/>
            <person name="Cichocki N."/>
            <person name="Veneault-Fourrey C."/>
            <person name="LaButti K."/>
            <person name="Lindquist E.A."/>
            <person name="Lipzen A."/>
            <person name="Lundell T."/>
            <person name="Morin E."/>
            <person name="Murat C."/>
            <person name="Sun H."/>
            <person name="Tunlid A."/>
            <person name="Henrissat B."/>
            <person name="Grigoriev I.V."/>
            <person name="Hibbett D.S."/>
            <person name="Martin F."/>
            <person name="Nordberg H.P."/>
            <person name="Cantor M.N."/>
            <person name="Hua S.X."/>
        </authorList>
    </citation>
    <scope>NUCLEOTIDE SEQUENCE [LARGE SCALE GENOMIC DNA]</scope>
    <source>
        <strain evidence="3">h7</strain>
    </source>
</reference>
<gene>
    <name evidence="2" type="ORF">M413DRAFT_442813</name>
</gene>
<feature type="region of interest" description="Disordered" evidence="1">
    <location>
        <begin position="1"/>
        <end position="47"/>
    </location>
</feature>
<proteinExistence type="predicted"/>
<evidence type="ECO:0000256" key="1">
    <source>
        <dbReference type="SAM" id="MobiDB-lite"/>
    </source>
</evidence>
<name>A0A0C2Y4Q3_HEBCY</name>
<organism evidence="2 3">
    <name type="scientific">Hebeloma cylindrosporum</name>
    <dbReference type="NCBI Taxonomy" id="76867"/>
    <lineage>
        <taxon>Eukaryota</taxon>
        <taxon>Fungi</taxon>
        <taxon>Dikarya</taxon>
        <taxon>Basidiomycota</taxon>
        <taxon>Agaricomycotina</taxon>
        <taxon>Agaricomycetes</taxon>
        <taxon>Agaricomycetidae</taxon>
        <taxon>Agaricales</taxon>
        <taxon>Agaricineae</taxon>
        <taxon>Hymenogastraceae</taxon>
        <taxon>Hebeloma</taxon>
    </lineage>
</organism>